<sequence length="135" mass="15759">MTNRSSSSSNKSEQTFQAPKNLIVPFILLSLRNFNCHGYKILQQLIDFGFSTIDQGNLYRILRQLEKEEMVKSEWDTSEAGPAKRIYSLTEAGENYLKTCVYSLEQYQLMLNQFFSIYTKMFTLPNSKEEKKSKE</sequence>
<dbReference type="InterPro" id="IPR005149">
    <property type="entry name" value="Tscrpt_reg_PadR_N"/>
</dbReference>
<dbReference type="InterPro" id="IPR036388">
    <property type="entry name" value="WH-like_DNA-bd_sf"/>
</dbReference>
<organism evidence="2 3">
    <name type="scientific">Calidifontibacillus erzurumensis</name>
    <dbReference type="NCBI Taxonomy" id="2741433"/>
    <lineage>
        <taxon>Bacteria</taxon>
        <taxon>Bacillati</taxon>
        <taxon>Bacillota</taxon>
        <taxon>Bacilli</taxon>
        <taxon>Bacillales</taxon>
        <taxon>Bacillaceae</taxon>
        <taxon>Calidifontibacillus/Schinkia group</taxon>
        <taxon>Calidifontibacillus</taxon>
    </lineage>
</organism>
<dbReference type="Proteomes" id="UP000625804">
    <property type="component" value="Unassembled WGS sequence"/>
</dbReference>
<dbReference type="Pfam" id="PF03551">
    <property type="entry name" value="PadR"/>
    <property type="match status" value="1"/>
</dbReference>
<dbReference type="InterPro" id="IPR014091">
    <property type="entry name" value="Tscrpt_rep_PHB_PhaQ"/>
</dbReference>
<dbReference type="RefSeq" id="WP_173730097.1">
    <property type="nucleotide sequence ID" value="NZ_JABTTE010000003.1"/>
</dbReference>
<evidence type="ECO:0000313" key="2">
    <source>
        <dbReference type="EMBL" id="NSL50892.1"/>
    </source>
</evidence>
<dbReference type="AlphaFoldDB" id="A0A8J8GCI8"/>
<gene>
    <name evidence="2" type="primary">phaQ</name>
    <name evidence="2" type="ORF">HR057_03820</name>
</gene>
<dbReference type="PANTHER" id="PTHR33169:SF14">
    <property type="entry name" value="TRANSCRIPTIONAL REGULATOR RV3488"/>
    <property type="match status" value="1"/>
</dbReference>
<dbReference type="EMBL" id="JABTTE010000003">
    <property type="protein sequence ID" value="NSL50892.1"/>
    <property type="molecule type" value="Genomic_DNA"/>
</dbReference>
<dbReference type="Gene3D" id="1.10.10.10">
    <property type="entry name" value="Winged helix-like DNA-binding domain superfamily/Winged helix DNA-binding domain"/>
    <property type="match status" value="1"/>
</dbReference>
<proteinExistence type="predicted"/>
<name>A0A8J8GCI8_9BACI</name>
<feature type="domain" description="Transcription regulator PadR N-terminal" evidence="1">
    <location>
        <begin position="27"/>
        <end position="98"/>
    </location>
</feature>
<comment type="caution">
    <text evidence="2">The sequence shown here is derived from an EMBL/GenBank/DDBJ whole genome shotgun (WGS) entry which is preliminary data.</text>
</comment>
<dbReference type="SUPFAM" id="SSF46785">
    <property type="entry name" value="Winged helix' DNA-binding domain"/>
    <property type="match status" value="1"/>
</dbReference>
<evidence type="ECO:0000259" key="1">
    <source>
        <dbReference type="Pfam" id="PF03551"/>
    </source>
</evidence>
<protein>
    <submittedName>
        <fullName evidence="2">Poly-beta-hydroxybutyrate-responsive repressor</fullName>
    </submittedName>
</protein>
<dbReference type="PANTHER" id="PTHR33169">
    <property type="entry name" value="PADR-FAMILY TRANSCRIPTIONAL REGULATOR"/>
    <property type="match status" value="1"/>
</dbReference>
<dbReference type="InterPro" id="IPR052509">
    <property type="entry name" value="Metal_resp_DNA-bind_regulator"/>
</dbReference>
<dbReference type="NCBIfam" id="TIGR02719">
    <property type="entry name" value="repress_PhaQ"/>
    <property type="match status" value="1"/>
</dbReference>
<dbReference type="InterPro" id="IPR036390">
    <property type="entry name" value="WH_DNA-bd_sf"/>
</dbReference>
<evidence type="ECO:0000313" key="3">
    <source>
        <dbReference type="Proteomes" id="UP000625804"/>
    </source>
</evidence>
<accession>A0A8J8GCI8</accession>
<keyword evidence="3" id="KW-1185">Reference proteome</keyword>
<reference evidence="2" key="1">
    <citation type="submission" date="2020-06" db="EMBL/GenBank/DDBJ databases">
        <title>A novel thermopfilic bacterium from Erzurum, Turkey.</title>
        <authorList>
            <person name="Adiguzel A."/>
            <person name="Ay H."/>
            <person name="Baltaci M.O."/>
        </authorList>
    </citation>
    <scope>NUCLEOTIDE SEQUENCE</scope>
    <source>
        <strain evidence="2">P2</strain>
    </source>
</reference>